<dbReference type="EC" id="2.3.2.27" evidence="4"/>
<dbReference type="GO" id="GO:0016567">
    <property type="term" value="P:protein ubiquitination"/>
    <property type="evidence" value="ECO:0007669"/>
    <property type="project" value="UniProtKB-UniPathway"/>
</dbReference>
<evidence type="ECO:0000256" key="12">
    <source>
        <dbReference type="ARBA" id="ARBA00023136"/>
    </source>
</evidence>
<evidence type="ECO:0000259" key="15">
    <source>
        <dbReference type="PROSITE" id="PS50089"/>
    </source>
</evidence>
<keyword evidence="6" id="KW-0812">Transmembrane</keyword>
<dbReference type="InterPro" id="IPR001841">
    <property type="entry name" value="Znf_RING"/>
</dbReference>
<dbReference type="Pfam" id="PF13639">
    <property type="entry name" value="zf-RING_2"/>
    <property type="match status" value="1"/>
</dbReference>
<evidence type="ECO:0000256" key="3">
    <source>
        <dbReference type="ARBA" id="ARBA00004906"/>
    </source>
</evidence>
<protein>
    <recommendedName>
        <fullName evidence="4">RING-type E3 ubiquitin transferase</fullName>
        <ecNumber evidence="4">2.3.2.27</ecNumber>
    </recommendedName>
</protein>
<dbReference type="PANTHER" id="PTHR46913:SF1">
    <property type="entry name" value="RING-H2 FINGER PROTEIN ATL16"/>
    <property type="match status" value="1"/>
</dbReference>
<dbReference type="FunFam" id="3.30.40.10:FF:000609">
    <property type="entry name" value="RING-H2 finger protein ATL1"/>
    <property type="match status" value="1"/>
</dbReference>
<keyword evidence="9" id="KW-0833">Ubl conjugation pathway</keyword>
<dbReference type="SUPFAM" id="SSF57850">
    <property type="entry name" value="RING/U-box"/>
    <property type="match status" value="1"/>
</dbReference>
<dbReference type="InterPro" id="IPR044600">
    <property type="entry name" value="ATL1/ATL16-like"/>
</dbReference>
<evidence type="ECO:0000256" key="8">
    <source>
        <dbReference type="ARBA" id="ARBA00022771"/>
    </source>
</evidence>
<dbReference type="PROSITE" id="PS50089">
    <property type="entry name" value="ZF_RING_2"/>
    <property type="match status" value="1"/>
</dbReference>
<dbReference type="Proteomes" id="UP000075243">
    <property type="component" value="Chromosome 11"/>
</dbReference>
<dbReference type="GO" id="GO:0008270">
    <property type="term" value="F:zinc ion binding"/>
    <property type="evidence" value="ECO:0007669"/>
    <property type="project" value="UniProtKB-KW"/>
</dbReference>
<comment type="catalytic activity">
    <reaction evidence="1">
        <text>S-ubiquitinyl-[E2 ubiquitin-conjugating enzyme]-L-cysteine + [acceptor protein]-L-lysine = [E2 ubiquitin-conjugating enzyme]-L-cysteine + N(6)-ubiquitinyl-[acceptor protein]-L-lysine.</text>
        <dbReference type="EC" id="2.3.2.27"/>
    </reaction>
</comment>
<evidence type="ECO:0000256" key="6">
    <source>
        <dbReference type="ARBA" id="ARBA00022692"/>
    </source>
</evidence>
<evidence type="ECO:0000256" key="2">
    <source>
        <dbReference type="ARBA" id="ARBA00004167"/>
    </source>
</evidence>
<keyword evidence="11" id="KW-1133">Transmembrane helix</keyword>
<dbReference type="UniPathway" id="UPA00143"/>
<evidence type="ECO:0000256" key="13">
    <source>
        <dbReference type="ARBA" id="ARBA00024209"/>
    </source>
</evidence>
<sequence>MERSIDDTNCQSNSNLLTSFKYKEKEAGKEGFGDDYECPVCLSGFEEGEDVRKLPQCKHSFHAACIDMWLYSHLDCPICRTPVGPFCEQENSGSGGALLV</sequence>
<dbReference type="GO" id="GO:0061630">
    <property type="term" value="F:ubiquitin protein ligase activity"/>
    <property type="evidence" value="ECO:0007669"/>
    <property type="project" value="UniProtKB-EC"/>
</dbReference>
<evidence type="ECO:0000256" key="9">
    <source>
        <dbReference type="ARBA" id="ARBA00022786"/>
    </source>
</evidence>
<evidence type="ECO:0000256" key="7">
    <source>
        <dbReference type="ARBA" id="ARBA00022723"/>
    </source>
</evidence>
<dbReference type="CDD" id="cd16461">
    <property type="entry name" value="RING-H2_EL5-like"/>
    <property type="match status" value="1"/>
</dbReference>
<dbReference type="PANTHER" id="PTHR46913">
    <property type="entry name" value="RING-H2 FINGER PROTEIN ATL16"/>
    <property type="match status" value="1"/>
</dbReference>
<reference evidence="16 17" key="1">
    <citation type="journal article" date="2012" name="Nat. Biotechnol.">
        <title>Draft genome sequence of pigeonpea (Cajanus cajan), an orphan legume crop of resource-poor farmers.</title>
        <authorList>
            <person name="Varshney R.K."/>
            <person name="Chen W."/>
            <person name="Li Y."/>
            <person name="Bharti A.K."/>
            <person name="Saxena R.K."/>
            <person name="Schlueter J.A."/>
            <person name="Donoghue M.T."/>
            <person name="Azam S."/>
            <person name="Fan G."/>
            <person name="Whaley A.M."/>
            <person name="Farmer A.D."/>
            <person name="Sheridan J."/>
            <person name="Iwata A."/>
            <person name="Tuteja R."/>
            <person name="Penmetsa R.V."/>
            <person name="Wu W."/>
            <person name="Upadhyaya H.D."/>
            <person name="Yang S.P."/>
            <person name="Shah T."/>
            <person name="Saxena K.B."/>
            <person name="Michael T."/>
            <person name="McCombie W.R."/>
            <person name="Yang B."/>
            <person name="Zhang G."/>
            <person name="Yang H."/>
            <person name="Wang J."/>
            <person name="Spillane C."/>
            <person name="Cook D.R."/>
            <person name="May G.D."/>
            <person name="Xu X."/>
            <person name="Jackson S.A."/>
        </authorList>
    </citation>
    <scope>NUCLEOTIDE SEQUENCE [LARGE SCALE GENOMIC DNA]</scope>
    <source>
        <strain evidence="17">cv. Asha</strain>
    </source>
</reference>
<comment type="subcellular location">
    <subcellularLocation>
        <location evidence="2">Membrane</location>
        <topology evidence="2">Single-pass membrane protein</topology>
    </subcellularLocation>
</comment>
<keyword evidence="12" id="KW-0472">Membrane</keyword>
<evidence type="ECO:0000256" key="11">
    <source>
        <dbReference type="ARBA" id="ARBA00022989"/>
    </source>
</evidence>
<organism evidence="16 17">
    <name type="scientific">Cajanus cajan</name>
    <name type="common">Pigeon pea</name>
    <name type="synonym">Cajanus indicus</name>
    <dbReference type="NCBI Taxonomy" id="3821"/>
    <lineage>
        <taxon>Eukaryota</taxon>
        <taxon>Viridiplantae</taxon>
        <taxon>Streptophyta</taxon>
        <taxon>Embryophyta</taxon>
        <taxon>Tracheophyta</taxon>
        <taxon>Spermatophyta</taxon>
        <taxon>Magnoliopsida</taxon>
        <taxon>eudicotyledons</taxon>
        <taxon>Gunneridae</taxon>
        <taxon>Pentapetalae</taxon>
        <taxon>rosids</taxon>
        <taxon>fabids</taxon>
        <taxon>Fabales</taxon>
        <taxon>Fabaceae</taxon>
        <taxon>Papilionoideae</taxon>
        <taxon>50 kb inversion clade</taxon>
        <taxon>NPAAA clade</taxon>
        <taxon>indigoferoid/millettioid clade</taxon>
        <taxon>Phaseoleae</taxon>
        <taxon>Cajanus</taxon>
    </lineage>
</organism>
<evidence type="ECO:0000256" key="14">
    <source>
        <dbReference type="PROSITE-ProRule" id="PRU00175"/>
    </source>
</evidence>
<keyword evidence="17" id="KW-1185">Reference proteome</keyword>
<dbReference type="EMBL" id="CM003613">
    <property type="protein sequence ID" value="KYP57859.1"/>
    <property type="molecule type" value="Genomic_DNA"/>
</dbReference>
<accession>A0A151SSX8</accession>
<dbReference type="AlphaFoldDB" id="A0A151SSX8"/>
<keyword evidence="5" id="KW-0808">Transferase</keyword>
<dbReference type="Gramene" id="C.cajan_04044.t">
    <property type="protein sequence ID" value="C.cajan_04044.t.cds1"/>
    <property type="gene ID" value="C.cajan_04044"/>
</dbReference>
<evidence type="ECO:0000256" key="10">
    <source>
        <dbReference type="ARBA" id="ARBA00022833"/>
    </source>
</evidence>
<evidence type="ECO:0000256" key="4">
    <source>
        <dbReference type="ARBA" id="ARBA00012483"/>
    </source>
</evidence>
<dbReference type="SMART" id="SM00184">
    <property type="entry name" value="RING"/>
    <property type="match status" value="1"/>
</dbReference>
<dbReference type="InterPro" id="IPR013083">
    <property type="entry name" value="Znf_RING/FYVE/PHD"/>
</dbReference>
<comment type="pathway">
    <text evidence="3">Protein modification; protein ubiquitination.</text>
</comment>
<keyword evidence="10" id="KW-0862">Zinc</keyword>
<comment type="similarity">
    <text evidence="13">Belongs to the RING-type zinc finger family. ATL subfamily.</text>
</comment>
<evidence type="ECO:0000313" key="17">
    <source>
        <dbReference type="Proteomes" id="UP000075243"/>
    </source>
</evidence>
<dbReference type="GO" id="GO:0016020">
    <property type="term" value="C:membrane"/>
    <property type="evidence" value="ECO:0007669"/>
    <property type="project" value="UniProtKB-SubCell"/>
</dbReference>
<gene>
    <name evidence="16" type="ORF">KK1_004140</name>
</gene>
<feature type="domain" description="RING-type" evidence="15">
    <location>
        <begin position="38"/>
        <end position="80"/>
    </location>
</feature>
<evidence type="ECO:0000256" key="1">
    <source>
        <dbReference type="ARBA" id="ARBA00000900"/>
    </source>
</evidence>
<keyword evidence="8 14" id="KW-0863">Zinc-finger</keyword>
<name>A0A151SSX8_CAJCA</name>
<evidence type="ECO:0000313" key="16">
    <source>
        <dbReference type="EMBL" id="KYP57859.1"/>
    </source>
</evidence>
<proteinExistence type="inferred from homology"/>
<keyword evidence="7" id="KW-0479">Metal-binding</keyword>
<dbReference type="Gene3D" id="3.30.40.10">
    <property type="entry name" value="Zinc/RING finger domain, C3HC4 (zinc finger)"/>
    <property type="match status" value="1"/>
</dbReference>
<evidence type="ECO:0000256" key="5">
    <source>
        <dbReference type="ARBA" id="ARBA00022679"/>
    </source>
</evidence>